<feature type="domain" description="Dienelactone hydrolase" evidence="2">
    <location>
        <begin position="23"/>
        <end position="216"/>
    </location>
</feature>
<evidence type="ECO:0000313" key="3">
    <source>
        <dbReference type="EMBL" id="EIG52070.1"/>
    </source>
</evidence>
<keyword evidence="1 3" id="KW-0378">Hydrolase</keyword>
<reference evidence="3" key="1">
    <citation type="submission" date="2011-11" db="EMBL/GenBank/DDBJ databases">
        <title>Improved High-Quality Draft sequence of Desulfovibrio sp. U5L.</title>
        <authorList>
            <consortium name="US DOE Joint Genome Institute"/>
            <person name="Lucas S."/>
            <person name="Han J."/>
            <person name="Lapidus A."/>
            <person name="Cheng J.-F."/>
            <person name="Goodwin L."/>
            <person name="Pitluck S."/>
            <person name="Peters L."/>
            <person name="Ovchinnikova G."/>
            <person name="Held B."/>
            <person name="Detter J.C."/>
            <person name="Han C."/>
            <person name="Tapia R."/>
            <person name="Land M."/>
            <person name="Hauser L."/>
            <person name="Kyrpides N."/>
            <person name="Ivanova N."/>
            <person name="Pagani I."/>
            <person name="Gabster J."/>
            <person name="Walker C."/>
            <person name="Stolyar S."/>
            <person name="Stahl D."/>
            <person name="Arkin A."/>
            <person name="Dehal P."/>
            <person name="Hazen T."/>
            <person name="Woyke T."/>
        </authorList>
    </citation>
    <scope>NUCLEOTIDE SEQUENCE [LARGE SCALE GENOMIC DNA]</scope>
    <source>
        <strain evidence="3">U5L</strain>
    </source>
</reference>
<dbReference type="OrthoDB" id="4269629at2"/>
<dbReference type="Gene3D" id="3.40.50.1820">
    <property type="entry name" value="alpha/beta hydrolase"/>
    <property type="match status" value="1"/>
</dbReference>
<dbReference type="HOGENOM" id="CLU_1101509_0_0_7"/>
<evidence type="ECO:0000256" key="1">
    <source>
        <dbReference type="ARBA" id="ARBA00022801"/>
    </source>
</evidence>
<dbReference type="PANTHER" id="PTHR22946">
    <property type="entry name" value="DIENELACTONE HYDROLASE DOMAIN-CONTAINING PROTEIN-RELATED"/>
    <property type="match status" value="1"/>
</dbReference>
<accession>I2PX14</accession>
<dbReference type="Pfam" id="PF01738">
    <property type="entry name" value="DLH"/>
    <property type="match status" value="1"/>
</dbReference>
<dbReference type="PANTHER" id="PTHR22946:SF9">
    <property type="entry name" value="POLYKETIDE TRANSFERASE AF380"/>
    <property type="match status" value="1"/>
</dbReference>
<protein>
    <submittedName>
        <fullName evidence="3">Dienelactone hydrolase-like enzyme</fullName>
    </submittedName>
</protein>
<dbReference type="InterPro" id="IPR002925">
    <property type="entry name" value="Dienelactn_hydro"/>
</dbReference>
<dbReference type="EMBL" id="JH600068">
    <property type="protein sequence ID" value="EIG52070.1"/>
    <property type="molecule type" value="Genomic_DNA"/>
</dbReference>
<dbReference type="SUPFAM" id="SSF53474">
    <property type="entry name" value="alpha/beta-Hydrolases"/>
    <property type="match status" value="1"/>
</dbReference>
<dbReference type="GO" id="GO:0052689">
    <property type="term" value="F:carboxylic ester hydrolase activity"/>
    <property type="evidence" value="ECO:0007669"/>
    <property type="project" value="UniProtKB-ARBA"/>
</dbReference>
<organism evidence="3">
    <name type="scientific">Desulfovibrio sp. U5L</name>
    <dbReference type="NCBI Taxonomy" id="596152"/>
    <lineage>
        <taxon>Bacteria</taxon>
        <taxon>Pseudomonadati</taxon>
        <taxon>Thermodesulfobacteriota</taxon>
        <taxon>Desulfovibrionia</taxon>
        <taxon>Desulfovibrionales</taxon>
        <taxon>Desulfovibrionaceae</taxon>
        <taxon>Desulfovibrio</taxon>
    </lineage>
</organism>
<dbReference type="AlphaFoldDB" id="I2PX14"/>
<dbReference type="InterPro" id="IPR029058">
    <property type="entry name" value="AB_hydrolase_fold"/>
</dbReference>
<gene>
    <name evidence="3" type="ORF">DesU5LDRAFT_0358</name>
</gene>
<name>I2PX14_9BACT</name>
<dbReference type="InterPro" id="IPR050261">
    <property type="entry name" value="FrsA_esterase"/>
</dbReference>
<sequence length="252" mass="27112">MHGASDAATAFKAVVTPTLRGELILPAGARGALSAVVILNSSAGVCEVRERFYARFLADKGLAALVVDSFGPRGIADTTRDQSLFCDQDMERDAYAAYDFLAADSRFDPGRIAIMGVSKGGYAALNTGLLARRAWFSRPAADFAARVALVPPAHLQQRDVRTDGQPLFVLLAGLDDYTGMVQPVAFVARIQACRRQEVALATYPRAWHAWERPGPPLWLEGAENYCGQTLLVEDDGRLTDTADGRRPAADAG</sequence>
<proteinExistence type="predicted"/>
<dbReference type="eggNOG" id="COG0412">
    <property type="taxonomic scope" value="Bacteria"/>
</dbReference>
<evidence type="ECO:0000259" key="2">
    <source>
        <dbReference type="Pfam" id="PF01738"/>
    </source>
</evidence>
<dbReference type="STRING" id="596152.DesU5LDRAFT_0358"/>